<feature type="domain" description="MsrB" evidence="9">
    <location>
        <begin position="18"/>
        <end position="140"/>
    </location>
</feature>
<proteinExistence type="inferred from homology"/>
<accession>A0A381N7D0</accession>
<evidence type="ECO:0000256" key="6">
    <source>
        <dbReference type="ARBA" id="ARBA00023002"/>
    </source>
</evidence>
<dbReference type="SUPFAM" id="SSF51316">
    <property type="entry name" value="Mss4-like"/>
    <property type="match status" value="1"/>
</dbReference>
<evidence type="ECO:0000313" key="10">
    <source>
        <dbReference type="EMBL" id="SUZ50536.1"/>
    </source>
</evidence>
<comment type="cofactor">
    <cofactor evidence="1">
        <name>Zn(2+)</name>
        <dbReference type="ChEBI" id="CHEBI:29105"/>
    </cofactor>
</comment>
<dbReference type="FunFam" id="2.170.150.20:FF:000001">
    <property type="entry name" value="Peptide methionine sulfoxide reductase MsrB"/>
    <property type="match status" value="1"/>
</dbReference>
<dbReference type="GO" id="GO:0030091">
    <property type="term" value="P:protein repair"/>
    <property type="evidence" value="ECO:0007669"/>
    <property type="project" value="InterPro"/>
</dbReference>
<keyword evidence="4" id="KW-0479">Metal-binding</keyword>
<dbReference type="GO" id="GO:0006979">
    <property type="term" value="P:response to oxidative stress"/>
    <property type="evidence" value="ECO:0007669"/>
    <property type="project" value="InterPro"/>
</dbReference>
<dbReference type="GO" id="GO:0046872">
    <property type="term" value="F:metal ion binding"/>
    <property type="evidence" value="ECO:0007669"/>
    <property type="project" value="UniProtKB-KW"/>
</dbReference>
<dbReference type="Pfam" id="PF01641">
    <property type="entry name" value="SelR"/>
    <property type="match status" value="1"/>
</dbReference>
<dbReference type="PROSITE" id="PS51790">
    <property type="entry name" value="MSRB"/>
    <property type="match status" value="1"/>
</dbReference>
<dbReference type="GO" id="GO:0033743">
    <property type="term" value="F:peptide-methionine (R)-S-oxide reductase activity"/>
    <property type="evidence" value="ECO:0007669"/>
    <property type="project" value="UniProtKB-EC"/>
</dbReference>
<reference evidence="10" key="1">
    <citation type="submission" date="2018-05" db="EMBL/GenBank/DDBJ databases">
        <authorList>
            <person name="Lanie J.A."/>
            <person name="Ng W.-L."/>
            <person name="Kazmierczak K.M."/>
            <person name="Andrzejewski T.M."/>
            <person name="Davidsen T.M."/>
            <person name="Wayne K.J."/>
            <person name="Tettelin H."/>
            <person name="Glass J.I."/>
            <person name="Rusch D."/>
            <person name="Podicherti R."/>
            <person name="Tsui H.-C.T."/>
            <person name="Winkler M.E."/>
        </authorList>
    </citation>
    <scope>NUCLEOTIDE SEQUENCE</scope>
</reference>
<dbReference type="EC" id="1.8.4.12" evidence="3"/>
<dbReference type="AlphaFoldDB" id="A0A381N7D0"/>
<evidence type="ECO:0000256" key="3">
    <source>
        <dbReference type="ARBA" id="ARBA00012499"/>
    </source>
</evidence>
<evidence type="ECO:0000256" key="7">
    <source>
        <dbReference type="ARBA" id="ARBA00048488"/>
    </source>
</evidence>
<dbReference type="InterPro" id="IPR028427">
    <property type="entry name" value="Met_Sox_Rdtase_MsrB"/>
</dbReference>
<evidence type="ECO:0000256" key="1">
    <source>
        <dbReference type="ARBA" id="ARBA00001947"/>
    </source>
</evidence>
<evidence type="ECO:0000256" key="2">
    <source>
        <dbReference type="ARBA" id="ARBA00007174"/>
    </source>
</evidence>
<evidence type="ECO:0000256" key="5">
    <source>
        <dbReference type="ARBA" id="ARBA00022833"/>
    </source>
</evidence>
<keyword evidence="6" id="KW-0560">Oxidoreductase</keyword>
<name>A0A381N7D0_9ZZZZ</name>
<dbReference type="Gene3D" id="2.170.150.20">
    <property type="entry name" value="Peptide methionine sulfoxide reductase"/>
    <property type="match status" value="1"/>
</dbReference>
<evidence type="ECO:0000256" key="4">
    <source>
        <dbReference type="ARBA" id="ARBA00022723"/>
    </source>
</evidence>
<dbReference type="PANTHER" id="PTHR10173:SF52">
    <property type="entry name" value="METHIONINE-R-SULFOXIDE REDUCTASE B1"/>
    <property type="match status" value="1"/>
</dbReference>
<protein>
    <recommendedName>
        <fullName evidence="3">peptide-methionine (R)-S-oxide reductase</fullName>
        <ecNumber evidence="3">1.8.4.12</ecNumber>
    </recommendedName>
</protein>
<comment type="catalytic activity">
    <reaction evidence="7">
        <text>L-methionyl-[protein] + [thioredoxin]-disulfide + H2O = L-methionyl-(R)-S-oxide-[protein] + [thioredoxin]-dithiol</text>
        <dbReference type="Rhea" id="RHEA:24164"/>
        <dbReference type="Rhea" id="RHEA-COMP:10698"/>
        <dbReference type="Rhea" id="RHEA-COMP:10700"/>
        <dbReference type="Rhea" id="RHEA-COMP:12313"/>
        <dbReference type="Rhea" id="RHEA-COMP:12314"/>
        <dbReference type="ChEBI" id="CHEBI:15377"/>
        <dbReference type="ChEBI" id="CHEBI:16044"/>
        <dbReference type="ChEBI" id="CHEBI:29950"/>
        <dbReference type="ChEBI" id="CHEBI:45764"/>
        <dbReference type="ChEBI" id="CHEBI:50058"/>
        <dbReference type="EC" id="1.8.4.12"/>
    </reaction>
</comment>
<gene>
    <name evidence="10" type="ORF">METZ01_LOCUS3390</name>
</gene>
<dbReference type="GO" id="GO:0005737">
    <property type="term" value="C:cytoplasm"/>
    <property type="evidence" value="ECO:0007669"/>
    <property type="project" value="TreeGrafter"/>
</dbReference>
<sequence>MDDQLTPEEKRTAHAERNPDLRERLDPMAWHCTQEAGTERAFTGTYWDEKRTGTYRCAACDAVVFDSAAKFDSGCGWPSFTAPAEDARVDARADTSHGMVRTETTCGTCGAHLGHVFPDGPAPTGDRYCINSACIVLEEQAPA</sequence>
<evidence type="ECO:0000259" key="9">
    <source>
        <dbReference type="PROSITE" id="PS51790"/>
    </source>
</evidence>
<dbReference type="InterPro" id="IPR002579">
    <property type="entry name" value="Met_Sox_Rdtase_MsrB_dom"/>
</dbReference>
<evidence type="ECO:0000256" key="8">
    <source>
        <dbReference type="SAM" id="MobiDB-lite"/>
    </source>
</evidence>
<dbReference type="InterPro" id="IPR011057">
    <property type="entry name" value="Mss4-like_sf"/>
</dbReference>
<organism evidence="10">
    <name type="scientific">marine metagenome</name>
    <dbReference type="NCBI Taxonomy" id="408172"/>
    <lineage>
        <taxon>unclassified sequences</taxon>
        <taxon>metagenomes</taxon>
        <taxon>ecological metagenomes</taxon>
    </lineage>
</organism>
<dbReference type="PANTHER" id="PTHR10173">
    <property type="entry name" value="METHIONINE SULFOXIDE REDUCTASE"/>
    <property type="match status" value="1"/>
</dbReference>
<feature type="compositionally biased region" description="Basic and acidic residues" evidence="8">
    <location>
        <begin position="7"/>
        <end position="24"/>
    </location>
</feature>
<comment type="similarity">
    <text evidence="2">Belongs to the MsrB Met sulfoxide reductase family.</text>
</comment>
<keyword evidence="5" id="KW-0862">Zinc</keyword>
<dbReference type="EMBL" id="UINC01000176">
    <property type="protein sequence ID" value="SUZ50536.1"/>
    <property type="molecule type" value="Genomic_DNA"/>
</dbReference>
<feature type="region of interest" description="Disordered" evidence="8">
    <location>
        <begin position="1"/>
        <end position="24"/>
    </location>
</feature>
<dbReference type="NCBIfam" id="TIGR00357">
    <property type="entry name" value="peptide-methionine (R)-S-oxide reductase MsrB"/>
    <property type="match status" value="1"/>
</dbReference>